<organism evidence="2 3">
    <name type="scientific">Dispira parvispora</name>
    <dbReference type="NCBI Taxonomy" id="1520584"/>
    <lineage>
        <taxon>Eukaryota</taxon>
        <taxon>Fungi</taxon>
        <taxon>Fungi incertae sedis</taxon>
        <taxon>Zoopagomycota</taxon>
        <taxon>Kickxellomycotina</taxon>
        <taxon>Dimargaritomycetes</taxon>
        <taxon>Dimargaritales</taxon>
        <taxon>Dimargaritaceae</taxon>
        <taxon>Dispira</taxon>
    </lineage>
</organism>
<accession>A0A9W8E3Q0</accession>
<evidence type="ECO:0000313" key="3">
    <source>
        <dbReference type="Proteomes" id="UP001150925"/>
    </source>
</evidence>
<reference evidence="2" key="1">
    <citation type="submission" date="2022-07" db="EMBL/GenBank/DDBJ databases">
        <title>Phylogenomic reconstructions and comparative analyses of Kickxellomycotina fungi.</title>
        <authorList>
            <person name="Reynolds N.K."/>
            <person name="Stajich J.E."/>
            <person name="Barry K."/>
            <person name="Grigoriev I.V."/>
            <person name="Crous P."/>
            <person name="Smith M.E."/>
        </authorList>
    </citation>
    <scope>NUCLEOTIDE SEQUENCE</scope>
    <source>
        <strain evidence="2">RSA 1196</strain>
    </source>
</reference>
<name>A0A9W8E3Q0_9FUNG</name>
<dbReference type="EMBL" id="JANBPY010003382">
    <property type="protein sequence ID" value="KAJ1951898.1"/>
    <property type="molecule type" value="Genomic_DNA"/>
</dbReference>
<keyword evidence="3" id="KW-1185">Reference proteome</keyword>
<protein>
    <submittedName>
        <fullName evidence="2">Uncharacterized protein</fullName>
    </submittedName>
</protein>
<feature type="compositionally biased region" description="Basic and acidic residues" evidence="1">
    <location>
        <begin position="266"/>
        <end position="285"/>
    </location>
</feature>
<comment type="caution">
    <text evidence="2">The sequence shown here is derived from an EMBL/GenBank/DDBJ whole genome shotgun (WGS) entry which is preliminary data.</text>
</comment>
<sequence>MVDTTQTMLLPFATGVTLKSSPPRLDEELSIASMVYKPAPTSWRDVGNNIEEMDSTYGASFGQWLKNEDNVGMTSTYLYRIANEYPIDRIANALKWLFSGWTLNSITVVVRHITYDWVDVAKREARGTDPNCPQPFTMDSVIATAETRRALLIREVTRDWNCSQIAQLVGSLSAFWPTQLHRESFLRSLTKAWDFCRLLELFSLLPPSVELDYRTKASMLQATAKGRSTATSTATPAESSTAWTGSTRRTRKRSSSEVTEMEDTNSDSKRSRTYSDDRARPDSRSSSHTRASSTVQSLSVSSSPTTPTSASSCTMGNISESHADRGAVPASDLAVRLTVGTTTTGTAAHFSTHPVPATPASCPPVTPSATATIPRQVLECGLACPLALSRTHDNCGPDQQHPSSETLTTVTL</sequence>
<evidence type="ECO:0000313" key="2">
    <source>
        <dbReference type="EMBL" id="KAJ1951898.1"/>
    </source>
</evidence>
<dbReference type="AlphaFoldDB" id="A0A9W8E3Q0"/>
<gene>
    <name evidence="2" type="ORF">IWQ62_006346</name>
</gene>
<feature type="compositionally biased region" description="Low complexity" evidence="1">
    <location>
        <begin position="286"/>
        <end position="312"/>
    </location>
</feature>
<feature type="region of interest" description="Disordered" evidence="1">
    <location>
        <begin position="223"/>
        <end position="329"/>
    </location>
</feature>
<dbReference type="Proteomes" id="UP001150925">
    <property type="component" value="Unassembled WGS sequence"/>
</dbReference>
<feature type="compositionally biased region" description="Low complexity" evidence="1">
    <location>
        <begin position="228"/>
        <end position="247"/>
    </location>
</feature>
<dbReference type="OrthoDB" id="2158148at2759"/>
<evidence type="ECO:0000256" key="1">
    <source>
        <dbReference type="SAM" id="MobiDB-lite"/>
    </source>
</evidence>
<proteinExistence type="predicted"/>